<dbReference type="Gene3D" id="3.50.30.50">
    <property type="entry name" value="Putative cyclase"/>
    <property type="match status" value="1"/>
</dbReference>
<proteinExistence type="predicted"/>
<name>A0A9W6H3J8_9MICO</name>
<dbReference type="GO" id="GO:0019441">
    <property type="term" value="P:L-tryptophan catabolic process to kynurenine"/>
    <property type="evidence" value="ECO:0007669"/>
    <property type="project" value="InterPro"/>
</dbReference>
<gene>
    <name evidence="1" type="ORF">GCM10017576_17530</name>
</gene>
<dbReference type="PANTHER" id="PTHR31118">
    <property type="entry name" value="CYCLASE-LIKE PROTEIN 2"/>
    <property type="match status" value="1"/>
</dbReference>
<evidence type="ECO:0000313" key="2">
    <source>
        <dbReference type="Proteomes" id="UP001142462"/>
    </source>
</evidence>
<reference evidence="1" key="1">
    <citation type="journal article" date="2014" name="Int. J. Syst. Evol. Microbiol.">
        <title>Complete genome sequence of Corynebacterium casei LMG S-19264T (=DSM 44701T), isolated from a smear-ripened cheese.</title>
        <authorList>
            <consortium name="US DOE Joint Genome Institute (JGI-PGF)"/>
            <person name="Walter F."/>
            <person name="Albersmeier A."/>
            <person name="Kalinowski J."/>
            <person name="Ruckert C."/>
        </authorList>
    </citation>
    <scope>NUCLEOTIDE SEQUENCE</scope>
    <source>
        <strain evidence="1">VKM Ac-1020</strain>
    </source>
</reference>
<dbReference type="AlphaFoldDB" id="A0A9W6H3J8"/>
<comment type="caution">
    <text evidence="1">The sequence shown here is derived from an EMBL/GenBank/DDBJ whole genome shotgun (WGS) entry which is preliminary data.</text>
</comment>
<sequence length="213" mass="22328">MYRRRMRDLSHPIRTGMTVYPGDPAVRIEPALEIARDGVAVAALHLGSHTGTHLDAPSHVIAGGRTTGAIPLDELVGEAIVLHLGEVAAGAVITLDDLRRASADLEADLRPVVVLDTGWAERFGSADATAHPHLDRAAAAWLVAHGMRVLAVDLLSPDPTGGEGFPVHEIVLGADALIVENLRGLAGLERHPRIGVFPLAIDADGAPARVVAL</sequence>
<reference evidence="1" key="2">
    <citation type="submission" date="2023-01" db="EMBL/GenBank/DDBJ databases">
        <authorList>
            <person name="Sun Q."/>
            <person name="Evtushenko L."/>
        </authorList>
    </citation>
    <scope>NUCLEOTIDE SEQUENCE</scope>
    <source>
        <strain evidence="1">VKM Ac-1020</strain>
    </source>
</reference>
<dbReference type="Proteomes" id="UP001142462">
    <property type="component" value="Unassembled WGS sequence"/>
</dbReference>
<accession>A0A9W6H3J8</accession>
<dbReference type="PANTHER" id="PTHR31118:SF32">
    <property type="entry name" value="KYNURENINE FORMAMIDASE"/>
    <property type="match status" value="1"/>
</dbReference>
<dbReference type="InterPro" id="IPR037175">
    <property type="entry name" value="KFase_sf"/>
</dbReference>
<dbReference type="Pfam" id="PF04199">
    <property type="entry name" value="Cyclase"/>
    <property type="match status" value="1"/>
</dbReference>
<dbReference type="GO" id="GO:0004061">
    <property type="term" value="F:arylformamidase activity"/>
    <property type="evidence" value="ECO:0007669"/>
    <property type="project" value="InterPro"/>
</dbReference>
<dbReference type="InterPro" id="IPR007325">
    <property type="entry name" value="KFase/CYL"/>
</dbReference>
<organism evidence="1 2">
    <name type="scientific">Microbacterium barkeri</name>
    <dbReference type="NCBI Taxonomy" id="33917"/>
    <lineage>
        <taxon>Bacteria</taxon>
        <taxon>Bacillati</taxon>
        <taxon>Actinomycetota</taxon>
        <taxon>Actinomycetes</taxon>
        <taxon>Micrococcales</taxon>
        <taxon>Microbacteriaceae</taxon>
        <taxon>Microbacterium</taxon>
    </lineage>
</organism>
<keyword evidence="2" id="KW-1185">Reference proteome</keyword>
<evidence type="ECO:0000313" key="1">
    <source>
        <dbReference type="EMBL" id="GLJ61623.1"/>
    </source>
</evidence>
<dbReference type="EMBL" id="BSEJ01000007">
    <property type="protein sequence ID" value="GLJ61623.1"/>
    <property type="molecule type" value="Genomic_DNA"/>
</dbReference>
<dbReference type="SUPFAM" id="SSF102198">
    <property type="entry name" value="Putative cyclase"/>
    <property type="match status" value="1"/>
</dbReference>
<protein>
    <submittedName>
        <fullName evidence="1">Cyclase</fullName>
    </submittedName>
</protein>